<evidence type="ECO:0000313" key="2">
    <source>
        <dbReference type="EMBL" id="TYJ31520.1"/>
    </source>
</evidence>
<dbReference type="EMBL" id="CM017641">
    <property type="protein sequence ID" value="TYJ31520.1"/>
    <property type="molecule type" value="Genomic_DNA"/>
</dbReference>
<keyword evidence="1" id="KW-0472">Membrane</keyword>
<dbReference type="AlphaFoldDB" id="A0A5D2Z0D7"/>
<name>A0A5D2Z0D7_GOSMU</name>
<dbReference type="Proteomes" id="UP000323597">
    <property type="component" value="Chromosome A06"/>
</dbReference>
<reference evidence="2 3" key="1">
    <citation type="submission" date="2019-07" db="EMBL/GenBank/DDBJ databases">
        <title>WGS assembly of Gossypium mustelinum.</title>
        <authorList>
            <person name="Chen Z.J."/>
            <person name="Sreedasyam A."/>
            <person name="Ando A."/>
            <person name="Song Q."/>
            <person name="De L."/>
            <person name="Hulse-Kemp A."/>
            <person name="Ding M."/>
            <person name="Ye W."/>
            <person name="Kirkbride R."/>
            <person name="Jenkins J."/>
            <person name="Plott C."/>
            <person name="Lovell J."/>
            <person name="Lin Y.-M."/>
            <person name="Vaughn R."/>
            <person name="Liu B."/>
            <person name="Li W."/>
            <person name="Simpson S."/>
            <person name="Scheffler B."/>
            <person name="Saski C."/>
            <person name="Grover C."/>
            <person name="Hu G."/>
            <person name="Conover J."/>
            <person name="Carlson J."/>
            <person name="Shu S."/>
            <person name="Boston L."/>
            <person name="Williams M."/>
            <person name="Peterson D."/>
            <person name="Mcgee K."/>
            <person name="Jones D."/>
            <person name="Wendel J."/>
            <person name="Stelly D."/>
            <person name="Grimwood J."/>
            <person name="Schmutz J."/>
        </authorList>
    </citation>
    <scope>NUCLEOTIDE SEQUENCE [LARGE SCALE GENOMIC DNA]</scope>
    <source>
        <strain evidence="2">1408120.09</strain>
    </source>
</reference>
<organism evidence="2 3">
    <name type="scientific">Gossypium mustelinum</name>
    <name type="common">Cotton</name>
    <name type="synonym">Gossypium caicoense</name>
    <dbReference type="NCBI Taxonomy" id="34275"/>
    <lineage>
        <taxon>Eukaryota</taxon>
        <taxon>Viridiplantae</taxon>
        <taxon>Streptophyta</taxon>
        <taxon>Embryophyta</taxon>
        <taxon>Tracheophyta</taxon>
        <taxon>Spermatophyta</taxon>
        <taxon>Magnoliopsida</taxon>
        <taxon>eudicotyledons</taxon>
        <taxon>Gunneridae</taxon>
        <taxon>Pentapetalae</taxon>
        <taxon>rosids</taxon>
        <taxon>malvids</taxon>
        <taxon>Malvales</taxon>
        <taxon>Malvaceae</taxon>
        <taxon>Malvoideae</taxon>
        <taxon>Gossypium</taxon>
    </lineage>
</organism>
<evidence type="ECO:0000313" key="3">
    <source>
        <dbReference type="Proteomes" id="UP000323597"/>
    </source>
</evidence>
<accession>A0A5D2Z0D7</accession>
<protein>
    <submittedName>
        <fullName evidence="2">Uncharacterized protein</fullName>
    </submittedName>
</protein>
<keyword evidence="1" id="KW-0812">Transmembrane</keyword>
<gene>
    <name evidence="2" type="ORF">E1A91_A06G204700v1</name>
</gene>
<keyword evidence="3" id="KW-1185">Reference proteome</keyword>
<sequence length="89" mass="9447">MVYFQGSIDVEAYGEETRRGEAVRGSPLLASCGAGVPETSRVSGAFPILGSLGPFMNWVRLKGLGVMGFEVGSCCMFGLFGYWATVARS</sequence>
<feature type="transmembrane region" description="Helical" evidence="1">
    <location>
        <begin position="64"/>
        <end position="84"/>
    </location>
</feature>
<keyword evidence="1" id="KW-1133">Transmembrane helix</keyword>
<proteinExistence type="predicted"/>
<evidence type="ECO:0000256" key="1">
    <source>
        <dbReference type="SAM" id="Phobius"/>
    </source>
</evidence>